<sequence>MGNLISTHWCNMKGDSKSPIHTISTSNPQLLQGNFTPTSKLPNQVPMLSPILRKGEIMKNGAHFKSTDGLVEEVRIQLLRYMQRP</sequence>
<protein>
    <submittedName>
        <fullName evidence="1">Uncharacterized protein</fullName>
    </submittedName>
</protein>
<evidence type="ECO:0000313" key="2">
    <source>
        <dbReference type="Proteomes" id="UP001062846"/>
    </source>
</evidence>
<reference evidence="1" key="1">
    <citation type="submission" date="2022-02" db="EMBL/GenBank/DDBJ databases">
        <title>Plant Genome Project.</title>
        <authorList>
            <person name="Zhang R.-G."/>
        </authorList>
    </citation>
    <scope>NUCLEOTIDE SEQUENCE</scope>
    <source>
        <strain evidence="1">AT1</strain>
    </source>
</reference>
<evidence type="ECO:0000313" key="1">
    <source>
        <dbReference type="EMBL" id="KAI8553443.1"/>
    </source>
</evidence>
<gene>
    <name evidence="1" type="ORF">RHMOL_Rhmol05G0016200</name>
</gene>
<keyword evidence="2" id="KW-1185">Reference proteome</keyword>
<proteinExistence type="predicted"/>
<dbReference type="Proteomes" id="UP001062846">
    <property type="component" value="Chromosome 5"/>
</dbReference>
<comment type="caution">
    <text evidence="1">The sequence shown here is derived from an EMBL/GenBank/DDBJ whole genome shotgun (WGS) entry which is preliminary data.</text>
</comment>
<dbReference type="EMBL" id="CM046392">
    <property type="protein sequence ID" value="KAI8553443.1"/>
    <property type="molecule type" value="Genomic_DNA"/>
</dbReference>
<name>A0ACC0NJB5_RHOML</name>
<accession>A0ACC0NJB5</accession>
<organism evidence="1 2">
    <name type="scientific">Rhododendron molle</name>
    <name type="common">Chinese azalea</name>
    <name type="synonym">Azalea mollis</name>
    <dbReference type="NCBI Taxonomy" id="49168"/>
    <lineage>
        <taxon>Eukaryota</taxon>
        <taxon>Viridiplantae</taxon>
        <taxon>Streptophyta</taxon>
        <taxon>Embryophyta</taxon>
        <taxon>Tracheophyta</taxon>
        <taxon>Spermatophyta</taxon>
        <taxon>Magnoliopsida</taxon>
        <taxon>eudicotyledons</taxon>
        <taxon>Gunneridae</taxon>
        <taxon>Pentapetalae</taxon>
        <taxon>asterids</taxon>
        <taxon>Ericales</taxon>
        <taxon>Ericaceae</taxon>
        <taxon>Ericoideae</taxon>
        <taxon>Rhodoreae</taxon>
        <taxon>Rhododendron</taxon>
    </lineage>
</organism>